<proteinExistence type="predicted"/>
<sequence length="96" mass="11177">MSVDEWRVAVRVPLYRSRERGLLIRSWGRGRPLLVTLLLACRLARVKGLLEYGDGRLENVSRSRERQREKQKQRRFNLDFEGLGTRCVSGYDEGLG</sequence>
<dbReference type="HOGENOM" id="CLU_2361256_0_0_1"/>
<evidence type="ECO:0000313" key="2">
    <source>
        <dbReference type="Proteomes" id="UP000009172"/>
    </source>
</evidence>
<name>F2S9Z3_TRIT1</name>
<reference evidence="2" key="1">
    <citation type="journal article" date="2012" name="MBio">
        <title>Comparative genome analysis of Trichophyton rubrum and related dermatophytes reveals candidate genes involved in infection.</title>
        <authorList>
            <person name="Martinez D.A."/>
            <person name="Oliver B.G."/>
            <person name="Graeser Y."/>
            <person name="Goldberg J.M."/>
            <person name="Li W."/>
            <person name="Martinez-Rossi N.M."/>
            <person name="Monod M."/>
            <person name="Shelest E."/>
            <person name="Barton R.C."/>
            <person name="Birch E."/>
            <person name="Brakhage A.A."/>
            <person name="Chen Z."/>
            <person name="Gurr S.J."/>
            <person name="Heiman D."/>
            <person name="Heitman J."/>
            <person name="Kosti I."/>
            <person name="Rossi A."/>
            <person name="Saif S."/>
            <person name="Samalova M."/>
            <person name="Saunders C.W."/>
            <person name="Shea T."/>
            <person name="Summerbell R.C."/>
            <person name="Xu J."/>
            <person name="Young S."/>
            <person name="Zeng Q."/>
            <person name="Birren B.W."/>
            <person name="Cuomo C.A."/>
            <person name="White T.C."/>
        </authorList>
    </citation>
    <scope>NUCLEOTIDE SEQUENCE [LARGE SCALE GENOMIC DNA]</scope>
    <source>
        <strain evidence="2">CBS 112818</strain>
    </source>
</reference>
<evidence type="ECO:0000313" key="1">
    <source>
        <dbReference type="EMBL" id="EGE00393.1"/>
    </source>
</evidence>
<dbReference type="Proteomes" id="UP000009172">
    <property type="component" value="Unassembled WGS sequence"/>
</dbReference>
<organism evidence="1 2">
    <name type="scientific">Trichophyton tonsurans (strain CBS 112818)</name>
    <name type="common">Scalp ringworm fungus</name>
    <dbReference type="NCBI Taxonomy" id="647933"/>
    <lineage>
        <taxon>Eukaryota</taxon>
        <taxon>Fungi</taxon>
        <taxon>Dikarya</taxon>
        <taxon>Ascomycota</taxon>
        <taxon>Pezizomycotina</taxon>
        <taxon>Eurotiomycetes</taxon>
        <taxon>Eurotiomycetidae</taxon>
        <taxon>Onygenales</taxon>
        <taxon>Arthrodermataceae</taxon>
        <taxon>Trichophyton</taxon>
    </lineage>
</organism>
<protein>
    <submittedName>
        <fullName evidence="1">Uncharacterized protein</fullName>
    </submittedName>
</protein>
<dbReference type="AlphaFoldDB" id="F2S9Z3"/>
<keyword evidence="2" id="KW-1185">Reference proteome</keyword>
<gene>
    <name evidence="1" type="ORF">TESG_08648</name>
</gene>
<accession>F2S9Z3</accession>
<dbReference type="EMBL" id="GG698538">
    <property type="protein sequence ID" value="EGE00393.1"/>
    <property type="molecule type" value="Genomic_DNA"/>
</dbReference>